<proteinExistence type="predicted"/>
<keyword evidence="2" id="KW-1185">Reference proteome</keyword>
<comment type="caution">
    <text evidence="1">The sequence shown here is derived from an EMBL/GenBank/DDBJ whole genome shotgun (WGS) entry which is preliminary data.</text>
</comment>
<organism evidence="1 2">
    <name type="scientific">Bradyrhizobium elkanii</name>
    <dbReference type="NCBI Taxonomy" id="29448"/>
    <lineage>
        <taxon>Bacteria</taxon>
        <taxon>Pseudomonadati</taxon>
        <taxon>Pseudomonadota</taxon>
        <taxon>Alphaproteobacteria</taxon>
        <taxon>Hyphomicrobiales</taxon>
        <taxon>Nitrobacteraceae</taxon>
        <taxon>Bradyrhizobium</taxon>
    </lineage>
</organism>
<dbReference type="Pfam" id="PF15887">
    <property type="entry name" value="Peptidase_Mx"/>
    <property type="match status" value="1"/>
</dbReference>
<sequence>MSVASSRRIGVGALPAAQGGRSGRVRPAAGIGRGRGAKARRLLPAATYDTIQSPICFRLWKPMPRRKFDWEKLTDEQLLAQPLSRLRVAVEGTWLADCVNTLYEELEERGVRLRPHTWISSEWFSPADVPGIAIPFYLAHPRLMKLEKKMMLDVEGASWSECMAILRHEAGHAVQHGYQLQRRRRWQQLFGPSSQHYPRYYRPNPASRNYVQHLRLWYAQSHPDEDFAETFAVWLRPRSNWRTRYAGWPALKKLEYVDELMGEIAGKRPLLATRERVDPLHTLKQTLAEHYRKKQAFYAFTPPKTYDRDLSKLFSADPRHYRRPPAAAFIRRHRAQIRQLVARWTGENQLTLDAVLDDMISRCRELNLRAVGPEQKLVTNFTILLTAKTMHALFGPSRRKWIAL</sequence>
<dbReference type="Gene3D" id="3.40.390.70">
    <property type="match status" value="1"/>
</dbReference>
<gene>
    <name evidence="1" type="ORF">ABIF29_008465</name>
</gene>
<evidence type="ECO:0000313" key="1">
    <source>
        <dbReference type="EMBL" id="MEY9321666.1"/>
    </source>
</evidence>
<dbReference type="Proteomes" id="UP001565471">
    <property type="component" value="Unassembled WGS sequence"/>
</dbReference>
<protein>
    <recommendedName>
        <fullName evidence="3">Zinc-binding metallo-peptidase</fullName>
    </recommendedName>
</protein>
<evidence type="ECO:0008006" key="3">
    <source>
        <dbReference type="Google" id="ProtNLM"/>
    </source>
</evidence>
<reference evidence="1 2" key="1">
    <citation type="submission" date="2024-07" db="EMBL/GenBank/DDBJ databases">
        <title>Genomic Encyclopedia of Type Strains, Phase V (KMG-V): Genome sequencing to study the core and pangenomes of soil and plant-associated prokaryotes.</title>
        <authorList>
            <person name="Whitman W."/>
        </authorList>
    </citation>
    <scope>NUCLEOTIDE SEQUENCE [LARGE SCALE GENOMIC DNA]</scope>
    <source>
        <strain evidence="1 2">USDA 415</strain>
    </source>
</reference>
<accession>A0ABV4FED1</accession>
<dbReference type="InterPro" id="IPR031321">
    <property type="entry name" value="UCP012641"/>
</dbReference>
<name>A0ABV4FED1_BRAEL</name>
<dbReference type="EMBL" id="JBGBZA010000002">
    <property type="protein sequence ID" value="MEY9321666.1"/>
    <property type="molecule type" value="Genomic_DNA"/>
</dbReference>
<evidence type="ECO:0000313" key="2">
    <source>
        <dbReference type="Proteomes" id="UP001565471"/>
    </source>
</evidence>